<protein>
    <recommendedName>
        <fullName evidence="9">CCHC-type domain-containing protein</fullName>
    </recommendedName>
</protein>
<evidence type="ECO:0000256" key="3">
    <source>
        <dbReference type="ARBA" id="ARBA00022763"/>
    </source>
</evidence>
<keyword evidence="4 7" id="KW-0539">Nucleus</keyword>
<feature type="compositionally biased region" description="Low complexity" evidence="8">
    <location>
        <begin position="97"/>
        <end position="111"/>
    </location>
</feature>
<dbReference type="Pfam" id="PF07962">
    <property type="entry name" value="Swi3"/>
    <property type="match status" value="1"/>
</dbReference>
<dbReference type="InterPro" id="IPR040038">
    <property type="entry name" value="TIPIN/Csm3/Swi3"/>
</dbReference>
<dbReference type="InterPro" id="IPR012923">
    <property type="entry name" value="Csm3"/>
</dbReference>
<dbReference type="EMBL" id="CAXHTB010000025">
    <property type="protein sequence ID" value="CAL0334223.1"/>
    <property type="molecule type" value="Genomic_DNA"/>
</dbReference>
<name>A0AAV1YJS1_LUPLU</name>
<dbReference type="Gene3D" id="4.10.60.10">
    <property type="entry name" value="Zinc finger, CCHC-type"/>
    <property type="match status" value="1"/>
</dbReference>
<keyword evidence="5 7" id="KW-0131">Cell cycle</keyword>
<dbReference type="GO" id="GO:0000076">
    <property type="term" value="P:DNA replication checkpoint signaling"/>
    <property type="evidence" value="ECO:0007669"/>
    <property type="project" value="UniProtKB-UniRule"/>
</dbReference>
<dbReference type="GO" id="GO:0006974">
    <property type="term" value="P:DNA damage response"/>
    <property type="evidence" value="ECO:0007669"/>
    <property type="project" value="UniProtKB-KW"/>
</dbReference>
<dbReference type="InterPro" id="IPR036875">
    <property type="entry name" value="Znf_CCHC_sf"/>
</dbReference>
<reference evidence="10 11" key="1">
    <citation type="submission" date="2024-03" db="EMBL/GenBank/DDBJ databases">
        <authorList>
            <person name="Martinez-Hernandez J."/>
        </authorList>
    </citation>
    <scope>NUCLEOTIDE SEQUENCE [LARGE SCALE GENOMIC DNA]</scope>
</reference>
<keyword evidence="6" id="KW-0479">Metal-binding</keyword>
<dbReference type="GO" id="GO:0043111">
    <property type="term" value="P:replication fork arrest"/>
    <property type="evidence" value="ECO:0007669"/>
    <property type="project" value="TreeGrafter"/>
</dbReference>
<dbReference type="Proteomes" id="UP001497480">
    <property type="component" value="Unassembled WGS sequence"/>
</dbReference>
<sequence length="359" mass="39932">MVYLLTSIPGSPILKNIEANCGYYDCGHCGLWSNSCPGKPWTLSASCCATTSWLREKGERMEGKGTATATGCYKCGKPGHWSRDCPFSPNPNPNNPNPISNNPSSSSLPSSEKPKKLPRTRPKLTPDLLLSDDGFGYVLRHFPSHFKYRGRGHEVSDLGNLLHLYSDWHSRLLPYYSFPQFVSKLEKVAATRRIKTCLRELRERVADGGDPTKMREPPLFDDILPDEQGDVEAGQQGGDVFSEFQNVDDVQDIQEDMLNDIYDTATEEPSQSMHTSIDPSRASKTMATEETSNEVPSDGASLSGKAVITEEQKSRMEANRLKALEKRTEITEEQRARMEANRLKALEKRAARGSPSQAT</sequence>
<dbReference type="GO" id="GO:0031298">
    <property type="term" value="C:replication fork protection complex"/>
    <property type="evidence" value="ECO:0007669"/>
    <property type="project" value="TreeGrafter"/>
</dbReference>
<evidence type="ECO:0000256" key="7">
    <source>
        <dbReference type="RuleBase" id="RU366049"/>
    </source>
</evidence>
<gene>
    <name evidence="10" type="ORF">LLUT_LOCUS35283</name>
</gene>
<keyword evidence="6" id="KW-0862">Zinc</keyword>
<evidence type="ECO:0000259" key="9">
    <source>
        <dbReference type="PROSITE" id="PS50158"/>
    </source>
</evidence>
<evidence type="ECO:0000256" key="5">
    <source>
        <dbReference type="ARBA" id="ARBA00023306"/>
    </source>
</evidence>
<dbReference type="SUPFAM" id="SSF57756">
    <property type="entry name" value="Retrovirus zinc finger-like domains"/>
    <property type="match status" value="1"/>
</dbReference>
<dbReference type="PROSITE" id="PS50158">
    <property type="entry name" value="ZF_CCHC"/>
    <property type="match status" value="1"/>
</dbReference>
<evidence type="ECO:0000256" key="8">
    <source>
        <dbReference type="SAM" id="MobiDB-lite"/>
    </source>
</evidence>
<evidence type="ECO:0000256" key="6">
    <source>
        <dbReference type="PROSITE-ProRule" id="PRU00047"/>
    </source>
</evidence>
<comment type="subcellular location">
    <subcellularLocation>
        <location evidence="1 7">Nucleus</location>
    </subcellularLocation>
</comment>
<dbReference type="GO" id="GO:0003677">
    <property type="term" value="F:DNA binding"/>
    <property type="evidence" value="ECO:0007669"/>
    <property type="project" value="TreeGrafter"/>
</dbReference>
<evidence type="ECO:0000313" key="11">
    <source>
        <dbReference type="Proteomes" id="UP001497480"/>
    </source>
</evidence>
<comment type="function">
    <text evidence="7">Plays an important role in the control of DNA replication and the maintenance of replication fork stability.</text>
</comment>
<feature type="region of interest" description="Disordered" evidence="8">
    <location>
        <begin position="265"/>
        <end position="359"/>
    </location>
</feature>
<feature type="domain" description="CCHC-type" evidence="9">
    <location>
        <begin position="72"/>
        <end position="86"/>
    </location>
</feature>
<feature type="compositionally biased region" description="Basic and acidic residues" evidence="8">
    <location>
        <begin position="308"/>
        <end position="350"/>
    </location>
</feature>
<organism evidence="10 11">
    <name type="scientific">Lupinus luteus</name>
    <name type="common">European yellow lupine</name>
    <dbReference type="NCBI Taxonomy" id="3873"/>
    <lineage>
        <taxon>Eukaryota</taxon>
        <taxon>Viridiplantae</taxon>
        <taxon>Streptophyta</taxon>
        <taxon>Embryophyta</taxon>
        <taxon>Tracheophyta</taxon>
        <taxon>Spermatophyta</taxon>
        <taxon>Magnoliopsida</taxon>
        <taxon>eudicotyledons</taxon>
        <taxon>Gunneridae</taxon>
        <taxon>Pentapetalae</taxon>
        <taxon>rosids</taxon>
        <taxon>fabids</taxon>
        <taxon>Fabales</taxon>
        <taxon>Fabaceae</taxon>
        <taxon>Papilionoideae</taxon>
        <taxon>50 kb inversion clade</taxon>
        <taxon>genistoids sensu lato</taxon>
        <taxon>core genistoids</taxon>
        <taxon>Genisteae</taxon>
        <taxon>Lupinus</taxon>
    </lineage>
</organism>
<accession>A0AAV1YJS1</accession>
<feature type="compositionally biased region" description="Polar residues" evidence="8">
    <location>
        <begin position="267"/>
        <end position="295"/>
    </location>
</feature>
<dbReference type="SMART" id="SM00343">
    <property type="entry name" value="ZnF_C2HC"/>
    <property type="match status" value="1"/>
</dbReference>
<evidence type="ECO:0000256" key="2">
    <source>
        <dbReference type="ARBA" id="ARBA00006075"/>
    </source>
</evidence>
<dbReference type="GO" id="GO:0008270">
    <property type="term" value="F:zinc ion binding"/>
    <property type="evidence" value="ECO:0007669"/>
    <property type="project" value="UniProtKB-KW"/>
</dbReference>
<comment type="similarity">
    <text evidence="2 7">Belongs to the CSM3 family.</text>
</comment>
<comment type="caution">
    <text evidence="10">The sequence shown here is derived from an EMBL/GenBank/DDBJ whole genome shotgun (WGS) entry which is preliminary data.</text>
</comment>
<evidence type="ECO:0000256" key="1">
    <source>
        <dbReference type="ARBA" id="ARBA00004123"/>
    </source>
</evidence>
<dbReference type="InterPro" id="IPR001878">
    <property type="entry name" value="Znf_CCHC"/>
</dbReference>
<evidence type="ECO:0000256" key="4">
    <source>
        <dbReference type="ARBA" id="ARBA00023242"/>
    </source>
</evidence>
<dbReference type="PANTHER" id="PTHR13220">
    <property type="entry name" value="TIMELESS INTERACTING-RELATED"/>
    <property type="match status" value="1"/>
</dbReference>
<dbReference type="PANTHER" id="PTHR13220:SF11">
    <property type="entry name" value="TIMELESS-INTERACTING PROTEIN"/>
    <property type="match status" value="1"/>
</dbReference>
<keyword evidence="3 7" id="KW-0227">DNA damage</keyword>
<dbReference type="Pfam" id="PF00098">
    <property type="entry name" value="zf-CCHC"/>
    <property type="match status" value="1"/>
</dbReference>
<keyword evidence="11" id="KW-1185">Reference proteome</keyword>
<dbReference type="AlphaFoldDB" id="A0AAV1YJS1"/>
<feature type="region of interest" description="Disordered" evidence="8">
    <location>
        <begin position="86"/>
        <end position="125"/>
    </location>
</feature>
<dbReference type="GO" id="GO:0031297">
    <property type="term" value="P:replication fork processing"/>
    <property type="evidence" value="ECO:0007669"/>
    <property type="project" value="UniProtKB-UniRule"/>
</dbReference>
<proteinExistence type="inferred from homology"/>
<evidence type="ECO:0000313" key="10">
    <source>
        <dbReference type="EMBL" id="CAL0334223.1"/>
    </source>
</evidence>
<keyword evidence="6" id="KW-0863">Zinc-finger</keyword>